<keyword evidence="2" id="KW-1185">Reference proteome</keyword>
<accession>A0A1C3UKT2</accession>
<name>A0A1C3UKT2_9BRAD</name>
<dbReference type="Gene3D" id="2.30.40.10">
    <property type="entry name" value="Urease, subunit C, domain 1"/>
    <property type="match status" value="1"/>
</dbReference>
<gene>
    <name evidence="1" type="ORF">GA0061098_100281</name>
</gene>
<dbReference type="AlphaFoldDB" id="A0A1C3UKT2"/>
<proteinExistence type="predicted"/>
<reference evidence="2" key="1">
    <citation type="submission" date="2016-08" db="EMBL/GenBank/DDBJ databases">
        <authorList>
            <person name="Varghese N."/>
            <person name="Submissions Spin"/>
        </authorList>
    </citation>
    <scope>NUCLEOTIDE SEQUENCE [LARGE SCALE GENOMIC DNA]</scope>
    <source>
        <strain evidence="2">ERR11</strain>
    </source>
</reference>
<protein>
    <submittedName>
        <fullName evidence="1">Enamidase</fullName>
    </submittedName>
</protein>
<sequence>MDKAQHSPGKNILESVQLGDLPGVGMTIIDGIVRTQRSRNTPPAGKVPEVVAK</sequence>
<dbReference type="GO" id="GO:0016810">
    <property type="term" value="F:hydrolase activity, acting on carbon-nitrogen (but not peptide) bonds"/>
    <property type="evidence" value="ECO:0007669"/>
    <property type="project" value="InterPro"/>
</dbReference>
<organism evidence="1 2">
    <name type="scientific">Bradyrhizobium shewense</name>
    <dbReference type="NCBI Taxonomy" id="1761772"/>
    <lineage>
        <taxon>Bacteria</taxon>
        <taxon>Pseudomonadati</taxon>
        <taxon>Pseudomonadota</taxon>
        <taxon>Alphaproteobacteria</taxon>
        <taxon>Hyphomicrobiales</taxon>
        <taxon>Nitrobacteraceae</taxon>
        <taxon>Bradyrhizobium</taxon>
    </lineage>
</organism>
<dbReference type="EMBL" id="FMAI01000002">
    <property type="protein sequence ID" value="SCB16081.1"/>
    <property type="molecule type" value="Genomic_DNA"/>
</dbReference>
<evidence type="ECO:0000313" key="1">
    <source>
        <dbReference type="EMBL" id="SCB16081.1"/>
    </source>
</evidence>
<evidence type="ECO:0000313" key="2">
    <source>
        <dbReference type="Proteomes" id="UP000199184"/>
    </source>
</evidence>
<dbReference type="Proteomes" id="UP000199184">
    <property type="component" value="Unassembled WGS sequence"/>
</dbReference>
<dbReference type="InterPro" id="IPR011059">
    <property type="entry name" value="Metal-dep_hydrolase_composite"/>
</dbReference>